<feature type="transmembrane region" description="Helical" evidence="2">
    <location>
        <begin position="399"/>
        <end position="420"/>
    </location>
</feature>
<keyword evidence="2" id="KW-0472">Membrane</keyword>
<feature type="compositionally biased region" description="Low complexity" evidence="1">
    <location>
        <begin position="379"/>
        <end position="400"/>
    </location>
</feature>
<name>A0AB39PC08_9ACTN</name>
<dbReference type="AlphaFoldDB" id="A0AB39PC08"/>
<feature type="compositionally biased region" description="Gly residues" evidence="1">
    <location>
        <begin position="328"/>
        <end position="365"/>
    </location>
</feature>
<gene>
    <name evidence="4" type="ORF">AB5J56_18875</name>
</gene>
<evidence type="ECO:0000313" key="4">
    <source>
        <dbReference type="EMBL" id="XDQ26644.1"/>
    </source>
</evidence>
<sequence length="430" mass="42745">MPFSPSGRRTSRTAIGALSAGALLALGAASAAVADEAAPDLLLGSIAPVDGVKPGSSFDVPVTVTNKGTKAADKAWVVYSVTRGLDFAEVPSNCAAHHIPSYDEMTEKSNIVCEFDQAVEPGVVYAPEKPLAVKVLDRALYDKLRMTLWSYDPPLDDAATKPVQGTGPAVKLVEQSGGGSDVAGDAIDVPVTSVNTADFQVSGAHLKGAVGDTVTMQVKFTNAGPAWVLRSEKKPPLRVAVTPPAGTSVVKGDGFCSDKPVTGTTYSCGTAQRWVNDGEVTAYTFKLKIDKKVAGAKGSIALSDETRPFDADKTNDKAAITLDVAGSGSTGGSTTGGSGTGGSDTGGSSSNGGSTGGSSSTGGTGSASTGGSTGGSSSTGGTNTTTTGGDLASTGSGPALPLAGAAAAAVATGAATVLVVRRRRQAQNRA</sequence>
<keyword evidence="2" id="KW-0812">Transmembrane</keyword>
<evidence type="ECO:0008006" key="5">
    <source>
        <dbReference type="Google" id="ProtNLM"/>
    </source>
</evidence>
<keyword evidence="3" id="KW-0732">Signal</keyword>
<evidence type="ECO:0000256" key="2">
    <source>
        <dbReference type="SAM" id="Phobius"/>
    </source>
</evidence>
<feature type="signal peptide" evidence="3">
    <location>
        <begin position="1"/>
        <end position="34"/>
    </location>
</feature>
<dbReference type="EMBL" id="CP163435">
    <property type="protein sequence ID" value="XDQ26644.1"/>
    <property type="molecule type" value="Genomic_DNA"/>
</dbReference>
<evidence type="ECO:0000256" key="3">
    <source>
        <dbReference type="SAM" id="SignalP"/>
    </source>
</evidence>
<keyword evidence="2" id="KW-1133">Transmembrane helix</keyword>
<reference evidence="4" key="1">
    <citation type="submission" date="2024-07" db="EMBL/GenBank/DDBJ databases">
        <authorList>
            <person name="Yu S.T."/>
        </authorList>
    </citation>
    <scope>NUCLEOTIDE SEQUENCE</scope>
    <source>
        <strain evidence="4">R21</strain>
    </source>
</reference>
<feature type="region of interest" description="Disordered" evidence="1">
    <location>
        <begin position="323"/>
        <end position="400"/>
    </location>
</feature>
<proteinExistence type="predicted"/>
<organism evidence="4">
    <name type="scientific">Streptomyces sp. R21</name>
    <dbReference type="NCBI Taxonomy" id="3238627"/>
    <lineage>
        <taxon>Bacteria</taxon>
        <taxon>Bacillati</taxon>
        <taxon>Actinomycetota</taxon>
        <taxon>Actinomycetes</taxon>
        <taxon>Kitasatosporales</taxon>
        <taxon>Streptomycetaceae</taxon>
        <taxon>Streptomyces</taxon>
    </lineage>
</organism>
<dbReference type="RefSeq" id="WP_369233896.1">
    <property type="nucleotide sequence ID" value="NZ_CP163435.1"/>
</dbReference>
<feature type="chain" id="PRO_5044325170" description="DUF11 domain-containing protein" evidence="3">
    <location>
        <begin position="35"/>
        <end position="430"/>
    </location>
</feature>
<evidence type="ECO:0000256" key="1">
    <source>
        <dbReference type="SAM" id="MobiDB-lite"/>
    </source>
</evidence>
<accession>A0AB39PC08</accession>
<protein>
    <recommendedName>
        <fullName evidence="5">DUF11 domain-containing protein</fullName>
    </recommendedName>
</protein>